<name>A0A8T8HSY3_9PSEU</name>
<keyword evidence="1" id="KW-0472">Membrane</keyword>
<keyword evidence="1" id="KW-1133">Transmembrane helix</keyword>
<proteinExistence type="predicted"/>
<reference evidence="2" key="1">
    <citation type="submission" date="2021-04" db="EMBL/GenBank/DDBJ databases">
        <title>Saccharothrix algeriensis WGS.</title>
        <authorList>
            <person name="Stuskova K."/>
            <person name="Hakalova E."/>
            <person name="Tebbal A.B."/>
            <person name="Eichmeier A."/>
        </authorList>
    </citation>
    <scope>NUCLEOTIDE SEQUENCE</scope>
    <source>
        <strain evidence="2">NRRL B-24137</strain>
    </source>
</reference>
<dbReference type="Proteomes" id="UP000671828">
    <property type="component" value="Chromosome"/>
</dbReference>
<feature type="non-terminal residue" evidence="2">
    <location>
        <position position="88"/>
    </location>
</feature>
<keyword evidence="1" id="KW-0812">Transmembrane</keyword>
<feature type="transmembrane region" description="Helical" evidence="1">
    <location>
        <begin position="16"/>
        <end position="37"/>
    </location>
</feature>
<evidence type="ECO:0000313" key="3">
    <source>
        <dbReference type="Proteomes" id="UP000671828"/>
    </source>
</evidence>
<evidence type="ECO:0000313" key="2">
    <source>
        <dbReference type="EMBL" id="QTR01459.1"/>
    </source>
</evidence>
<protein>
    <submittedName>
        <fullName evidence="2">Uncharacterized protein</fullName>
    </submittedName>
</protein>
<accession>A0A8T8HSY3</accession>
<dbReference type="EMBL" id="CP072788">
    <property type="protein sequence ID" value="QTR01459.1"/>
    <property type="molecule type" value="Genomic_DNA"/>
</dbReference>
<feature type="non-terminal residue" evidence="2">
    <location>
        <position position="1"/>
    </location>
</feature>
<gene>
    <name evidence="2" type="ORF">J7S33_18855</name>
</gene>
<organism evidence="2 3">
    <name type="scientific">Saccharothrix algeriensis</name>
    <dbReference type="NCBI Taxonomy" id="173560"/>
    <lineage>
        <taxon>Bacteria</taxon>
        <taxon>Bacillati</taxon>
        <taxon>Actinomycetota</taxon>
        <taxon>Actinomycetes</taxon>
        <taxon>Pseudonocardiales</taxon>
        <taxon>Pseudonocardiaceae</taxon>
        <taxon>Saccharothrix</taxon>
    </lineage>
</organism>
<evidence type="ECO:0000256" key="1">
    <source>
        <dbReference type="SAM" id="Phobius"/>
    </source>
</evidence>
<sequence length="88" mass="8625">STAPGYAPITAFGLRVGSWGLLIGLLAVLAAIGVALLSRPARGAALLLGAACVTATRALEYPLSESRAAGTAPGPGLWLALATTAALL</sequence>
<dbReference type="AlphaFoldDB" id="A0A8T8HSY3"/>